<feature type="transmembrane region" description="Helical" evidence="1">
    <location>
        <begin position="113"/>
        <end position="136"/>
    </location>
</feature>
<feature type="transmembrane region" description="Helical" evidence="1">
    <location>
        <begin position="79"/>
        <end position="101"/>
    </location>
</feature>
<keyword evidence="1" id="KW-0472">Membrane</keyword>
<dbReference type="EMBL" id="BAABJY010000002">
    <property type="protein sequence ID" value="GAA4866995.1"/>
    <property type="molecule type" value="Genomic_DNA"/>
</dbReference>
<name>A0ABP9E4C0_9GAMM</name>
<reference evidence="3" key="1">
    <citation type="journal article" date="2019" name="Int. J. Syst. Evol. Microbiol.">
        <title>The Global Catalogue of Microorganisms (GCM) 10K type strain sequencing project: providing services to taxonomists for standard genome sequencing and annotation.</title>
        <authorList>
            <consortium name="The Broad Institute Genomics Platform"/>
            <consortium name="The Broad Institute Genome Sequencing Center for Infectious Disease"/>
            <person name="Wu L."/>
            <person name="Ma J."/>
        </authorList>
    </citation>
    <scope>NUCLEOTIDE SEQUENCE [LARGE SCALE GENOMIC DNA]</scope>
    <source>
        <strain evidence="3">JCM 18392</strain>
    </source>
</reference>
<protein>
    <recommendedName>
        <fullName evidence="4">DUF2306 domain-containing protein</fullName>
    </recommendedName>
</protein>
<evidence type="ECO:0000313" key="2">
    <source>
        <dbReference type="EMBL" id="GAA4866995.1"/>
    </source>
</evidence>
<evidence type="ECO:0000313" key="3">
    <source>
        <dbReference type="Proteomes" id="UP001501323"/>
    </source>
</evidence>
<keyword evidence="3" id="KW-1185">Reference proteome</keyword>
<accession>A0ABP9E4C0</accession>
<evidence type="ECO:0008006" key="4">
    <source>
        <dbReference type="Google" id="ProtNLM"/>
    </source>
</evidence>
<dbReference type="Proteomes" id="UP001501323">
    <property type="component" value="Unassembled WGS sequence"/>
</dbReference>
<gene>
    <name evidence="2" type="ORF">GCM10023332_19160</name>
</gene>
<feature type="transmembrane region" description="Helical" evidence="1">
    <location>
        <begin position="46"/>
        <end position="67"/>
    </location>
</feature>
<organism evidence="2 3">
    <name type="scientific">Luteimonas vadosa</name>
    <dbReference type="NCBI Taxonomy" id="1165507"/>
    <lineage>
        <taxon>Bacteria</taxon>
        <taxon>Pseudomonadati</taxon>
        <taxon>Pseudomonadota</taxon>
        <taxon>Gammaproteobacteria</taxon>
        <taxon>Lysobacterales</taxon>
        <taxon>Lysobacteraceae</taxon>
        <taxon>Luteimonas</taxon>
    </lineage>
</organism>
<feature type="transmembrane region" description="Helical" evidence="1">
    <location>
        <begin position="176"/>
        <end position="196"/>
    </location>
</feature>
<sequence length="240" mass="26674">MHLARPQQRTRFFLAMSLVFLAIALTGFSTTYFIPLATRTLHAPPVIHVHGILVFSWLLFLILQSGLVQTRRMPTHRRLGAYGAALAASIVVSGVAVGLHATRRDLVNGADPFVIGQMVNILIEMALFGGFVAWAIAWRRDGEAHKRLLMLATISALAPAWLRLRHLMPGVPNPFVTFALLADALLLVAIAADWIRQRRVHPVYLWGGGFMVAVHLVEIWAIESAPWQRLGRWLMDVPAT</sequence>
<feature type="transmembrane region" description="Helical" evidence="1">
    <location>
        <begin position="12"/>
        <end position="34"/>
    </location>
</feature>
<keyword evidence="1" id="KW-0812">Transmembrane</keyword>
<evidence type="ECO:0000256" key="1">
    <source>
        <dbReference type="SAM" id="Phobius"/>
    </source>
</evidence>
<proteinExistence type="predicted"/>
<feature type="transmembrane region" description="Helical" evidence="1">
    <location>
        <begin position="203"/>
        <end position="222"/>
    </location>
</feature>
<keyword evidence="1" id="KW-1133">Transmembrane helix</keyword>
<feature type="transmembrane region" description="Helical" evidence="1">
    <location>
        <begin position="148"/>
        <end position="164"/>
    </location>
</feature>
<comment type="caution">
    <text evidence="2">The sequence shown here is derived from an EMBL/GenBank/DDBJ whole genome shotgun (WGS) entry which is preliminary data.</text>
</comment>
<dbReference type="RefSeq" id="WP_345295260.1">
    <property type="nucleotide sequence ID" value="NZ_BAABJY010000002.1"/>
</dbReference>